<evidence type="ECO:0000259" key="2">
    <source>
        <dbReference type="Pfam" id="PF12625"/>
    </source>
</evidence>
<dbReference type="GO" id="GO:0005829">
    <property type="term" value="C:cytosol"/>
    <property type="evidence" value="ECO:0007669"/>
    <property type="project" value="TreeGrafter"/>
</dbReference>
<dbReference type="GO" id="GO:0000976">
    <property type="term" value="F:transcription cis-regulatory region binding"/>
    <property type="evidence" value="ECO:0007669"/>
    <property type="project" value="TreeGrafter"/>
</dbReference>
<proteinExistence type="predicted"/>
<gene>
    <name evidence="3" type="ORF">CPter91_2761</name>
</gene>
<feature type="domain" description="HTH-type transcriptional regulator AraC-type N-terminal" evidence="2">
    <location>
        <begin position="30"/>
        <end position="209"/>
    </location>
</feature>
<dbReference type="PATRIC" id="fig|279113.9.peg.2725"/>
<dbReference type="Proteomes" id="UP000074561">
    <property type="component" value="Chromosome"/>
</dbReference>
<dbReference type="RefSeq" id="WP_167595164.1">
    <property type="nucleotide sequence ID" value="NZ_CP013234.1"/>
</dbReference>
<evidence type="ECO:0000313" key="3">
    <source>
        <dbReference type="EMBL" id="AMP05107.1"/>
    </source>
</evidence>
<dbReference type="STRING" id="279113.CPter91_2761"/>
<protein>
    <submittedName>
        <fullName evidence="3">Arabinose-binding domain of AraC transcription regulator, N-term family protein</fullName>
    </submittedName>
</protein>
<dbReference type="GO" id="GO:0003700">
    <property type="term" value="F:DNA-binding transcription factor activity"/>
    <property type="evidence" value="ECO:0007669"/>
    <property type="project" value="TreeGrafter"/>
</dbReference>
<accession>A0A127Q4Z5</accession>
<dbReference type="AlphaFoldDB" id="A0A127Q4Z5"/>
<dbReference type="PANTHER" id="PTHR47894">
    <property type="entry name" value="HTH-TYPE TRANSCRIPTIONAL REGULATOR GADX"/>
    <property type="match status" value="1"/>
</dbReference>
<evidence type="ECO:0000313" key="4">
    <source>
        <dbReference type="Proteomes" id="UP000074561"/>
    </source>
</evidence>
<dbReference type="EMBL" id="CP013234">
    <property type="protein sequence ID" value="AMP05107.1"/>
    <property type="molecule type" value="Genomic_DNA"/>
</dbReference>
<dbReference type="KEGG" id="cpra:CPter91_2761"/>
<keyword evidence="1" id="KW-0238">DNA-binding</keyword>
<organism evidence="3 4">
    <name type="scientific">Collimonas pratensis</name>
    <dbReference type="NCBI Taxonomy" id="279113"/>
    <lineage>
        <taxon>Bacteria</taxon>
        <taxon>Pseudomonadati</taxon>
        <taxon>Pseudomonadota</taxon>
        <taxon>Betaproteobacteria</taxon>
        <taxon>Burkholderiales</taxon>
        <taxon>Oxalobacteraceae</taxon>
        <taxon>Collimonas</taxon>
    </lineage>
</organism>
<dbReference type="InterPro" id="IPR032687">
    <property type="entry name" value="AraC-type_N"/>
</dbReference>
<dbReference type="Pfam" id="PF12625">
    <property type="entry name" value="Arabinose_bd"/>
    <property type="match status" value="1"/>
</dbReference>
<sequence length="247" mass="27590">MPETRPAIPIRGFVSSAYVRVLYEYLDRQGVDAAALLGEAAPEIVDRGLRRYPRERWSAMLELTARRLNDPLLGLRIGQTITTAHFGMMGYVLAACPQLEAAMSRMIEYGRLLYETSPLHISRQGDELVFEWGLSHGCPGPLVDECWIASLYAIIRNIAAQPVKLTLVGFINPAPPDLQPYTDWFGCPVLFSQATTTVRFEVALLALPLRQSDEMLVRVLELQANALLAERRKPTISNRRYGVASCS</sequence>
<dbReference type="PANTHER" id="PTHR47894:SF1">
    <property type="entry name" value="HTH-TYPE TRANSCRIPTIONAL REGULATOR VQSM"/>
    <property type="match status" value="1"/>
</dbReference>
<name>A0A127Q4Z5_9BURK</name>
<reference evidence="3 4" key="1">
    <citation type="submission" date="2015-11" db="EMBL/GenBank/DDBJ databases">
        <title>Exploring the genomic traits of fungus-feeding bacterial genus Collimonas.</title>
        <authorList>
            <person name="Song C."/>
            <person name="Schmidt R."/>
            <person name="de Jager V."/>
            <person name="Krzyzanowska D."/>
            <person name="Jongedijk E."/>
            <person name="Cankar K."/>
            <person name="Beekwilder J."/>
            <person name="van Veen A."/>
            <person name="de Boer W."/>
            <person name="van Veen J.A."/>
            <person name="Garbeva P."/>
        </authorList>
    </citation>
    <scope>NUCLEOTIDE SEQUENCE [LARGE SCALE GENOMIC DNA]</scope>
    <source>
        <strain evidence="3 4">Ter91</strain>
    </source>
</reference>
<evidence type="ECO:0000256" key="1">
    <source>
        <dbReference type="ARBA" id="ARBA00023125"/>
    </source>
</evidence>